<evidence type="ECO:0000313" key="1">
    <source>
        <dbReference type="EMBL" id="KXN71520.1"/>
    </source>
</evidence>
<dbReference type="EMBL" id="KQ964473">
    <property type="protein sequence ID" value="KXN71520.1"/>
    <property type="molecule type" value="Genomic_DNA"/>
</dbReference>
<gene>
    <name evidence="1" type="ORF">CONCODRAFT_69769</name>
</gene>
<dbReference type="SUPFAM" id="SSF52047">
    <property type="entry name" value="RNI-like"/>
    <property type="match status" value="1"/>
</dbReference>
<dbReference type="OrthoDB" id="676979at2759"/>
<dbReference type="Proteomes" id="UP000070444">
    <property type="component" value="Unassembled WGS sequence"/>
</dbReference>
<name>A0A137P946_CONC2</name>
<reference evidence="1 2" key="1">
    <citation type="journal article" date="2015" name="Genome Biol. Evol.">
        <title>Phylogenomic analyses indicate that early fungi evolved digesting cell walls of algal ancestors of land plants.</title>
        <authorList>
            <person name="Chang Y."/>
            <person name="Wang S."/>
            <person name="Sekimoto S."/>
            <person name="Aerts A.L."/>
            <person name="Choi C."/>
            <person name="Clum A."/>
            <person name="LaButti K.M."/>
            <person name="Lindquist E.A."/>
            <person name="Yee Ngan C."/>
            <person name="Ohm R.A."/>
            <person name="Salamov A.A."/>
            <person name="Grigoriev I.V."/>
            <person name="Spatafora J.W."/>
            <person name="Berbee M.L."/>
        </authorList>
    </citation>
    <scope>NUCLEOTIDE SEQUENCE [LARGE SCALE GENOMIC DNA]</scope>
    <source>
        <strain evidence="1 2">NRRL 28638</strain>
    </source>
</reference>
<evidence type="ECO:0000313" key="2">
    <source>
        <dbReference type="Proteomes" id="UP000070444"/>
    </source>
</evidence>
<accession>A0A137P946</accession>
<protein>
    <recommendedName>
        <fullName evidence="3">F-box domain-containing protein</fullName>
    </recommendedName>
</protein>
<sequence>MNKLIIRETEVIDWKLVLASWDTAKYIPKVDLICYSKSCKFIRNKLISHIFKSITLISFSKGLPDMPLNTLNSGHEKEVLDRYRNRLYGLIPYVKSLAFKYENSETLFFSVSQVFHNLSRLELSSISITISSFHKTINDLNHLEHLHLKDAILVVFENIDDPAILQLPSSLISFKISYGMLFLADFDSTFSIVDYVEFSDTIIASIKFNIQAGSLPNLKMLEIDQDNQDFIESQSSLILASGQLTKFTTRLSFIKEIPSDNLHSLTSLVITNIHQYYHNNTSFTLPTLRNLKELRISSGYQINGFEERLIPSRFKFLANIGKNIGKLTLEYFKFDKFSIEDLLSNFNNLLELNLVYIISEIALNHEKFPLTIKSLNLYRIKPKLLNINSIKSCSGLEAISISYEGQDFIFEESEFSRGIESWRIINFPGTSIRCYRIK</sequence>
<proteinExistence type="predicted"/>
<keyword evidence="2" id="KW-1185">Reference proteome</keyword>
<dbReference type="InterPro" id="IPR032675">
    <property type="entry name" value="LRR_dom_sf"/>
</dbReference>
<dbReference type="AlphaFoldDB" id="A0A137P946"/>
<dbReference type="Gene3D" id="3.80.10.10">
    <property type="entry name" value="Ribonuclease Inhibitor"/>
    <property type="match status" value="1"/>
</dbReference>
<evidence type="ECO:0008006" key="3">
    <source>
        <dbReference type="Google" id="ProtNLM"/>
    </source>
</evidence>
<organism evidence="1 2">
    <name type="scientific">Conidiobolus coronatus (strain ATCC 28846 / CBS 209.66 / NRRL 28638)</name>
    <name type="common">Delacroixia coronata</name>
    <dbReference type="NCBI Taxonomy" id="796925"/>
    <lineage>
        <taxon>Eukaryota</taxon>
        <taxon>Fungi</taxon>
        <taxon>Fungi incertae sedis</taxon>
        <taxon>Zoopagomycota</taxon>
        <taxon>Entomophthoromycotina</taxon>
        <taxon>Entomophthoromycetes</taxon>
        <taxon>Entomophthorales</taxon>
        <taxon>Ancylistaceae</taxon>
        <taxon>Conidiobolus</taxon>
    </lineage>
</organism>